<evidence type="ECO:0000256" key="8">
    <source>
        <dbReference type="ARBA" id="ARBA00023136"/>
    </source>
</evidence>
<accession>A0A6P5QPX2</accession>
<keyword evidence="5 12" id="KW-0552">Olfaction</keyword>
<evidence type="ECO:0000256" key="7">
    <source>
        <dbReference type="ARBA" id="ARBA00023040"/>
    </source>
</evidence>
<keyword evidence="2 12" id="KW-1003">Cell membrane</keyword>
<dbReference type="GeneID" id="110305439"/>
<dbReference type="SUPFAM" id="SSF81321">
    <property type="entry name" value="Family A G protein-coupled receptor-like"/>
    <property type="match status" value="1"/>
</dbReference>
<organism evidence="14 15">
    <name type="scientific">Mus caroli</name>
    <name type="common">Ryukyu mouse</name>
    <name type="synonym">Ricefield mouse</name>
    <dbReference type="NCBI Taxonomy" id="10089"/>
    <lineage>
        <taxon>Eukaryota</taxon>
        <taxon>Metazoa</taxon>
        <taxon>Chordata</taxon>
        <taxon>Craniata</taxon>
        <taxon>Vertebrata</taxon>
        <taxon>Euteleostomi</taxon>
        <taxon>Mammalia</taxon>
        <taxon>Eutheria</taxon>
        <taxon>Euarchontoglires</taxon>
        <taxon>Glires</taxon>
        <taxon>Rodentia</taxon>
        <taxon>Myomorpha</taxon>
        <taxon>Muroidea</taxon>
        <taxon>Muridae</taxon>
        <taxon>Murinae</taxon>
        <taxon>Mus</taxon>
        <taxon>Mus</taxon>
    </lineage>
</organism>
<dbReference type="PANTHER" id="PTHR26453">
    <property type="entry name" value="OLFACTORY RECEPTOR"/>
    <property type="match status" value="1"/>
</dbReference>
<dbReference type="GO" id="GO:0005886">
    <property type="term" value="C:plasma membrane"/>
    <property type="evidence" value="ECO:0007669"/>
    <property type="project" value="UniProtKB-SubCell"/>
</dbReference>
<dbReference type="GO" id="GO:0004930">
    <property type="term" value="F:G protein-coupled receptor activity"/>
    <property type="evidence" value="ECO:0007669"/>
    <property type="project" value="UniProtKB-KW"/>
</dbReference>
<feature type="transmembrane region" description="Helical" evidence="12">
    <location>
        <begin position="106"/>
        <end position="128"/>
    </location>
</feature>
<dbReference type="PROSITE" id="PS00237">
    <property type="entry name" value="G_PROTEIN_RECEP_F1_1"/>
    <property type="match status" value="1"/>
</dbReference>
<dbReference type="GO" id="GO:0004984">
    <property type="term" value="F:olfactory receptor activity"/>
    <property type="evidence" value="ECO:0007669"/>
    <property type="project" value="InterPro"/>
</dbReference>
<keyword evidence="3 12" id="KW-0716">Sensory transduction</keyword>
<dbReference type="PRINTS" id="PR00237">
    <property type="entry name" value="GPCRRHODOPSN"/>
</dbReference>
<comment type="subcellular location">
    <subcellularLocation>
        <location evidence="1 12">Cell membrane</location>
        <topology evidence="1 12">Multi-pass membrane protein</topology>
    </subcellularLocation>
</comment>
<feature type="transmembrane region" description="Helical" evidence="12">
    <location>
        <begin position="280"/>
        <end position="300"/>
    </location>
</feature>
<evidence type="ECO:0000256" key="3">
    <source>
        <dbReference type="ARBA" id="ARBA00022606"/>
    </source>
</evidence>
<evidence type="ECO:0000256" key="12">
    <source>
        <dbReference type="RuleBase" id="RU363047"/>
    </source>
</evidence>
<dbReference type="PRINTS" id="PR00245">
    <property type="entry name" value="OLFACTORYR"/>
</dbReference>
<dbReference type="InterPro" id="IPR000276">
    <property type="entry name" value="GPCR_Rhodpsn"/>
</dbReference>
<dbReference type="Pfam" id="PF13853">
    <property type="entry name" value="7tm_4"/>
    <property type="match status" value="1"/>
</dbReference>
<comment type="similarity">
    <text evidence="11">Belongs to the G-protein coupled receptor 1 family.</text>
</comment>
<reference evidence="15" key="1">
    <citation type="submission" date="2025-08" db="UniProtKB">
        <authorList>
            <consortium name="RefSeq"/>
        </authorList>
    </citation>
    <scope>IDENTIFICATION</scope>
</reference>
<dbReference type="AlphaFoldDB" id="A0A6P5QPX2"/>
<sequence>MSSSGAVEMGATNDSTFSHFMLIGFSDRPELERVLFAIILPAYLLTLLGNSTIILVSRLDPHLHTPMYFFLTHLSFLDLSFTSSSIPQLLYNLSGPDKTMSYVGCALQLVLFLGLGGVECLLLAVMAYDRFVAICKPLHYMVIMSPRLCVGLVSVAWSCGVANSLAMSPATLSLPRCGHRSVDHFLCEMPALIRMACVNTAVVEGIAFILAIGIVLSPLVFILISYGYIVRAVLRISSAAGRQKAFNTCGSHLTVVSLFYGNIIYMYMQPGHSSSQDQGKFLTLFYNIVTPLLNPLIYTLRNKEVKGALRRLLLGSRETGQVRAGSRRTRGKLSG</sequence>
<dbReference type="InterPro" id="IPR017452">
    <property type="entry name" value="GPCR_Rhodpsn_7TM"/>
</dbReference>
<keyword evidence="7 11" id="KW-0297">G-protein coupled receptor</keyword>
<proteinExistence type="inferred from homology"/>
<dbReference type="RefSeq" id="XP_021033089.1">
    <property type="nucleotide sequence ID" value="XM_021177430.1"/>
</dbReference>
<keyword evidence="8 12" id="KW-0472">Membrane</keyword>
<feature type="transmembrane region" description="Helical" evidence="12">
    <location>
        <begin position="250"/>
        <end position="268"/>
    </location>
</feature>
<evidence type="ECO:0000256" key="9">
    <source>
        <dbReference type="ARBA" id="ARBA00023170"/>
    </source>
</evidence>
<dbReference type="CDD" id="cd15434">
    <property type="entry name" value="7tmA_OR2W-like"/>
    <property type="match status" value="1"/>
</dbReference>
<feature type="domain" description="G-protein coupled receptors family 1 profile" evidence="13">
    <location>
        <begin position="49"/>
        <end position="298"/>
    </location>
</feature>
<protein>
    <recommendedName>
        <fullName evidence="12">Olfactory receptor</fullName>
    </recommendedName>
</protein>
<keyword evidence="6 12" id="KW-1133">Transmembrane helix</keyword>
<keyword evidence="14" id="KW-1185">Reference proteome</keyword>
<keyword evidence="4 11" id="KW-0812">Transmembrane</keyword>
<dbReference type="KEGG" id="mcal:110305439"/>
<evidence type="ECO:0000256" key="11">
    <source>
        <dbReference type="RuleBase" id="RU000688"/>
    </source>
</evidence>
<keyword evidence="10 11" id="KW-0807">Transducer</keyword>
<feature type="transmembrane region" description="Helical" evidence="12">
    <location>
        <begin position="34"/>
        <end position="56"/>
    </location>
</feature>
<keyword evidence="9 11" id="KW-0675">Receptor</keyword>
<name>A0A6P5QPX2_MUSCR</name>
<feature type="transmembrane region" description="Helical" evidence="12">
    <location>
        <begin position="148"/>
        <end position="166"/>
    </location>
</feature>
<evidence type="ECO:0000256" key="6">
    <source>
        <dbReference type="ARBA" id="ARBA00022989"/>
    </source>
</evidence>
<gene>
    <name evidence="15" type="primary">LOC110305439</name>
</gene>
<dbReference type="FunFam" id="1.20.1070.10:FF:000005">
    <property type="entry name" value="Olfactory receptor"/>
    <property type="match status" value="1"/>
</dbReference>
<dbReference type="InterPro" id="IPR000725">
    <property type="entry name" value="Olfact_rcpt"/>
</dbReference>
<evidence type="ECO:0000256" key="10">
    <source>
        <dbReference type="ARBA" id="ARBA00023224"/>
    </source>
</evidence>
<evidence type="ECO:0000259" key="13">
    <source>
        <dbReference type="PROSITE" id="PS50262"/>
    </source>
</evidence>
<evidence type="ECO:0000256" key="2">
    <source>
        <dbReference type="ARBA" id="ARBA00022475"/>
    </source>
</evidence>
<evidence type="ECO:0000313" key="14">
    <source>
        <dbReference type="Proteomes" id="UP000515126"/>
    </source>
</evidence>
<evidence type="ECO:0000256" key="4">
    <source>
        <dbReference type="ARBA" id="ARBA00022692"/>
    </source>
</evidence>
<feature type="transmembrane region" description="Helical" evidence="12">
    <location>
        <begin position="68"/>
        <end position="86"/>
    </location>
</feature>
<feature type="transmembrane region" description="Helical" evidence="12">
    <location>
        <begin position="205"/>
        <end position="229"/>
    </location>
</feature>
<dbReference type="PROSITE" id="PS50262">
    <property type="entry name" value="G_PROTEIN_RECEP_F1_2"/>
    <property type="match status" value="1"/>
</dbReference>
<dbReference type="Gene3D" id="1.20.1070.10">
    <property type="entry name" value="Rhodopsin 7-helix transmembrane proteins"/>
    <property type="match status" value="1"/>
</dbReference>
<evidence type="ECO:0000256" key="5">
    <source>
        <dbReference type="ARBA" id="ARBA00022725"/>
    </source>
</evidence>
<evidence type="ECO:0000256" key="1">
    <source>
        <dbReference type="ARBA" id="ARBA00004651"/>
    </source>
</evidence>
<evidence type="ECO:0000313" key="15">
    <source>
        <dbReference type="RefSeq" id="XP_021033089.1"/>
    </source>
</evidence>
<dbReference type="Proteomes" id="UP000515126">
    <property type="component" value="Chromosome 11"/>
</dbReference>